<dbReference type="PANTHER" id="PTHR12128:SF67">
    <property type="entry name" value="BLR3884 PROTEIN"/>
    <property type="match status" value="1"/>
</dbReference>
<feature type="active site" description="Schiff-base intermediate with substrate" evidence="3">
    <location>
        <position position="187"/>
    </location>
</feature>
<protein>
    <submittedName>
        <fullName evidence="5">Dihydrodipicolinate synthase family</fullName>
    </submittedName>
</protein>
<dbReference type="Gene3D" id="3.20.20.70">
    <property type="entry name" value="Aldolase class I"/>
    <property type="match status" value="1"/>
</dbReference>
<dbReference type="InterPro" id="IPR013785">
    <property type="entry name" value="Aldolase_TIM"/>
</dbReference>
<sequence length="318" mass="33849">MPPGVRSGREETMDREGIIAGPKGVLAAALTPIDEDLAPDHPAFAAHCHRLLAAGCHGLSVFGTTGEANSLSTGERLAALEALLEGGVPAETLLPGTGSCALTDTVRLSRAALDAGAAGVLVLPPFYYKDVGDDGLYRFFAEVVERVGDDRLRLYLYHIPQMTGVDLGLPLISRLIDAYPGVIAGSKDSSGDRRRIATLCREFPDFSVLAGTETLLLETLRSGGEGCISATVNVTSRLARRVYDAHAADKEEDAEALQERLSALRGSIEAYPVIPALKALMAHLTGEKAWRNLRPPLSGLDEEQEEKLLSSVPLAELL</sequence>
<keyword evidence="1 2" id="KW-0456">Lyase</keyword>
<dbReference type="GO" id="GO:0008840">
    <property type="term" value="F:4-hydroxy-tetrahydrodipicolinate synthase activity"/>
    <property type="evidence" value="ECO:0007669"/>
    <property type="project" value="TreeGrafter"/>
</dbReference>
<evidence type="ECO:0000256" key="4">
    <source>
        <dbReference type="PIRSR" id="PIRSR001365-2"/>
    </source>
</evidence>
<dbReference type="SUPFAM" id="SSF51569">
    <property type="entry name" value="Aldolase"/>
    <property type="match status" value="1"/>
</dbReference>
<gene>
    <name evidence="5" type="ORF">AVDCRST_MAG82-3636</name>
</gene>
<evidence type="ECO:0000256" key="1">
    <source>
        <dbReference type="ARBA" id="ARBA00023239"/>
    </source>
</evidence>
<organism evidence="5">
    <name type="scientific">uncultured Rubrobacteraceae bacterium</name>
    <dbReference type="NCBI Taxonomy" id="349277"/>
    <lineage>
        <taxon>Bacteria</taxon>
        <taxon>Bacillati</taxon>
        <taxon>Actinomycetota</taxon>
        <taxon>Rubrobacteria</taxon>
        <taxon>Rubrobacterales</taxon>
        <taxon>Rubrobacteraceae</taxon>
        <taxon>environmental samples</taxon>
    </lineage>
</organism>
<feature type="binding site" evidence="4">
    <location>
        <position position="65"/>
    </location>
    <ligand>
        <name>pyruvate</name>
        <dbReference type="ChEBI" id="CHEBI:15361"/>
    </ligand>
</feature>
<dbReference type="InterPro" id="IPR002220">
    <property type="entry name" value="DapA-like"/>
</dbReference>
<dbReference type="Pfam" id="PF00701">
    <property type="entry name" value="DHDPS"/>
    <property type="match status" value="1"/>
</dbReference>
<comment type="similarity">
    <text evidence="2">Belongs to the DapA family.</text>
</comment>
<evidence type="ECO:0000256" key="3">
    <source>
        <dbReference type="PIRSR" id="PIRSR001365-1"/>
    </source>
</evidence>
<dbReference type="CDD" id="cd00408">
    <property type="entry name" value="DHDPS-like"/>
    <property type="match status" value="1"/>
</dbReference>
<proteinExistence type="inferred from homology"/>
<evidence type="ECO:0000313" key="5">
    <source>
        <dbReference type="EMBL" id="CAA9449197.1"/>
    </source>
</evidence>
<feature type="active site" description="Proton donor/acceptor" evidence="3">
    <location>
        <position position="157"/>
    </location>
</feature>
<name>A0A6J4QX85_9ACTN</name>
<accession>A0A6J4QX85</accession>
<dbReference type="AlphaFoldDB" id="A0A6J4QX85"/>
<dbReference type="SMART" id="SM01130">
    <property type="entry name" value="DHDPS"/>
    <property type="match status" value="1"/>
</dbReference>
<dbReference type="PANTHER" id="PTHR12128">
    <property type="entry name" value="DIHYDRODIPICOLINATE SYNTHASE"/>
    <property type="match status" value="1"/>
</dbReference>
<reference evidence="5" key="1">
    <citation type="submission" date="2020-02" db="EMBL/GenBank/DDBJ databases">
        <authorList>
            <person name="Meier V. D."/>
        </authorList>
    </citation>
    <scope>NUCLEOTIDE SEQUENCE</scope>
    <source>
        <strain evidence="5">AVDCRST_MAG82</strain>
    </source>
</reference>
<evidence type="ECO:0000256" key="2">
    <source>
        <dbReference type="PIRNR" id="PIRNR001365"/>
    </source>
</evidence>
<dbReference type="PIRSF" id="PIRSF001365">
    <property type="entry name" value="DHDPS"/>
    <property type="match status" value="1"/>
</dbReference>
<dbReference type="EMBL" id="CADCVA010000444">
    <property type="protein sequence ID" value="CAA9449197.1"/>
    <property type="molecule type" value="Genomic_DNA"/>
</dbReference>
<dbReference type="PRINTS" id="PR00146">
    <property type="entry name" value="DHPICSNTHASE"/>
</dbReference>
<feature type="binding site" evidence="4">
    <location>
        <position position="228"/>
    </location>
    <ligand>
        <name>pyruvate</name>
        <dbReference type="ChEBI" id="CHEBI:15361"/>
    </ligand>
</feature>